<dbReference type="Proteomes" id="UP000585474">
    <property type="component" value="Unassembled WGS sequence"/>
</dbReference>
<dbReference type="PANTHER" id="PTHR36733">
    <property type="entry name" value="CELL WALL PROTEIN-RELATED"/>
    <property type="match status" value="1"/>
</dbReference>
<dbReference type="EMBL" id="BJWL01000152">
    <property type="protein sequence ID" value="GFS31802.1"/>
    <property type="molecule type" value="Genomic_DNA"/>
</dbReference>
<reference evidence="3" key="1">
    <citation type="submission" date="2019-07" db="EMBL/GenBank/DDBJ databases">
        <title>De Novo Assembly of kiwifruit Actinidia rufa.</title>
        <authorList>
            <person name="Sugita-Konishi S."/>
            <person name="Sato K."/>
            <person name="Mori E."/>
            <person name="Abe Y."/>
            <person name="Kisaki G."/>
            <person name="Hamano K."/>
            <person name="Suezawa K."/>
            <person name="Otani M."/>
            <person name="Fukuda T."/>
            <person name="Manabe T."/>
            <person name="Gomi K."/>
            <person name="Tabuchi M."/>
            <person name="Akimitsu K."/>
            <person name="Kataoka I."/>
        </authorList>
    </citation>
    <scope>NUCLEOTIDE SEQUENCE [LARGE SCALE GENOMIC DNA]</scope>
    <source>
        <strain evidence="3">cv. Fuchu</strain>
    </source>
</reference>
<dbReference type="InterPro" id="IPR034565">
    <property type="entry name" value="Put_cell_wall"/>
</dbReference>
<name>A0A7J0DBZ5_9ERIC</name>
<dbReference type="OrthoDB" id="1931827at2759"/>
<accession>A0A7J0DBZ5</accession>
<evidence type="ECO:0000313" key="2">
    <source>
        <dbReference type="EMBL" id="GFS31802.1"/>
    </source>
</evidence>
<gene>
    <name evidence="2" type="ORF">Acr_00g0019280</name>
</gene>
<dbReference type="PANTHER" id="PTHR36733:SF1">
    <property type="entry name" value="CELL WALL PROTEIN-RELATED"/>
    <property type="match status" value="1"/>
</dbReference>
<evidence type="ECO:0000256" key="1">
    <source>
        <dbReference type="SAM" id="MobiDB-lite"/>
    </source>
</evidence>
<protein>
    <submittedName>
        <fullName evidence="2">Uncharacterized protein</fullName>
    </submittedName>
</protein>
<sequence>MGPDMASRMLRMRRKARTGLGLRKEEKRPSYSLGFAELVELLGVAYNSKPVLGNLILSSILFSICHTLASPKPPKSSENTDIKQPQTFIRGDGSVLVPDFGRYMLPRKKYKGLNPFTHNPNTGTSGGTGGVGGSSSGSGGGEPHNSVSGGDDTFIPNPDPLLLPLVPPTLPAPPLVPVFGLWVNGVEPFRLLSGEHVTAKPGTSTLPFPRMNV</sequence>
<feature type="compositionally biased region" description="Gly residues" evidence="1">
    <location>
        <begin position="124"/>
        <end position="142"/>
    </location>
</feature>
<dbReference type="AlphaFoldDB" id="A0A7J0DBZ5"/>
<keyword evidence="3" id="KW-1185">Reference proteome</keyword>
<evidence type="ECO:0000313" key="3">
    <source>
        <dbReference type="Proteomes" id="UP000585474"/>
    </source>
</evidence>
<organism evidence="2 3">
    <name type="scientific">Actinidia rufa</name>
    <dbReference type="NCBI Taxonomy" id="165716"/>
    <lineage>
        <taxon>Eukaryota</taxon>
        <taxon>Viridiplantae</taxon>
        <taxon>Streptophyta</taxon>
        <taxon>Embryophyta</taxon>
        <taxon>Tracheophyta</taxon>
        <taxon>Spermatophyta</taxon>
        <taxon>Magnoliopsida</taxon>
        <taxon>eudicotyledons</taxon>
        <taxon>Gunneridae</taxon>
        <taxon>Pentapetalae</taxon>
        <taxon>asterids</taxon>
        <taxon>Ericales</taxon>
        <taxon>Actinidiaceae</taxon>
        <taxon>Actinidia</taxon>
    </lineage>
</organism>
<proteinExistence type="predicted"/>
<comment type="caution">
    <text evidence="2">The sequence shown here is derived from an EMBL/GenBank/DDBJ whole genome shotgun (WGS) entry which is preliminary data.</text>
</comment>
<feature type="region of interest" description="Disordered" evidence="1">
    <location>
        <begin position="112"/>
        <end position="154"/>
    </location>
</feature>